<comment type="catalytic activity">
    <reaction evidence="5">
        <text>uridine(32) in tRNA + S-adenosyl-L-methionine = 2'-O-methyluridine(32) in tRNA + S-adenosyl-L-homocysteine + H(+)</text>
        <dbReference type="Rhea" id="RHEA:42936"/>
        <dbReference type="Rhea" id="RHEA-COMP:10107"/>
        <dbReference type="Rhea" id="RHEA-COMP:10290"/>
        <dbReference type="ChEBI" id="CHEBI:15378"/>
        <dbReference type="ChEBI" id="CHEBI:57856"/>
        <dbReference type="ChEBI" id="CHEBI:59789"/>
        <dbReference type="ChEBI" id="CHEBI:65315"/>
        <dbReference type="ChEBI" id="CHEBI:74478"/>
        <dbReference type="EC" id="2.1.1.200"/>
    </reaction>
</comment>
<protein>
    <recommendedName>
        <fullName evidence="5">tRNA (cytidine/uridine-2'-O-)-methyltransferase TrmJ</fullName>
        <ecNumber evidence="5">2.1.1.200</ecNumber>
    </recommendedName>
    <alternativeName>
        <fullName evidence="5">tRNA (cytidine(32)/uridine(32)-2'-O)-methyltransferase</fullName>
    </alternativeName>
    <alternativeName>
        <fullName evidence="5">tRNA Cm32/Um32 methyltransferase</fullName>
    </alternativeName>
</protein>
<dbReference type="NCBIfam" id="NF011694">
    <property type="entry name" value="PRK15114.1"/>
    <property type="match status" value="1"/>
</dbReference>
<comment type="catalytic activity">
    <reaction evidence="5">
        <text>cytidine(32) in tRNA + S-adenosyl-L-methionine = 2'-O-methylcytidine(32) in tRNA + S-adenosyl-L-homocysteine + H(+)</text>
        <dbReference type="Rhea" id="RHEA:42932"/>
        <dbReference type="Rhea" id="RHEA-COMP:10288"/>
        <dbReference type="Rhea" id="RHEA-COMP:10289"/>
        <dbReference type="ChEBI" id="CHEBI:15378"/>
        <dbReference type="ChEBI" id="CHEBI:57856"/>
        <dbReference type="ChEBI" id="CHEBI:59789"/>
        <dbReference type="ChEBI" id="CHEBI:74495"/>
        <dbReference type="ChEBI" id="CHEBI:82748"/>
        <dbReference type="EC" id="2.1.1.200"/>
    </reaction>
</comment>
<dbReference type="Gene3D" id="1.10.8.590">
    <property type="match status" value="1"/>
</dbReference>
<dbReference type="PANTHER" id="PTHR42786">
    <property type="entry name" value="TRNA/RRNA METHYLTRANSFERASE"/>
    <property type="match status" value="1"/>
</dbReference>
<keyword evidence="2 5" id="KW-0489">Methyltransferase</keyword>
<sequence>MLSNIRIVLINTFHPGNVGAIARAMKNMGLKNLYLVDPNDYPSDEATSRAAGAVDLLENATIVPTFEEAIADCSLVIGTSARHRTFQLPIMNARECAESVIPEAVNHQVAIVFGRETTGLLNEEIAQCHRQVYIDANDEYPVLNISQAVQIIAYEIWMANQNKGFAQKEIPEYPHKKDMDLFYNHLEETLYGINFIIRNHPGKVLDKLHRFFNRSRPEKQELGILRGVLAAVQREAGLVDANNHQQTDKPTSEDNNTSSSSSAS</sequence>
<dbReference type="RefSeq" id="WP_013796421.1">
    <property type="nucleotide sequence ID" value="NC_015559.1"/>
</dbReference>
<dbReference type="EC" id="2.1.1.200" evidence="5"/>
<comment type="subunit">
    <text evidence="5">Homodimer.</text>
</comment>
<dbReference type="EMBL" id="CP002771">
    <property type="protein sequence ID" value="AEF54946.1"/>
    <property type="molecule type" value="Genomic_DNA"/>
</dbReference>
<dbReference type="GO" id="GO:0003723">
    <property type="term" value="F:RNA binding"/>
    <property type="evidence" value="ECO:0007669"/>
    <property type="project" value="InterPro"/>
</dbReference>
<feature type="domain" description="tRNA/rRNA methyltransferase SpoU type" evidence="7">
    <location>
        <begin position="5"/>
        <end position="154"/>
    </location>
</feature>
<comment type="similarity">
    <text evidence="1">Belongs to the class IV-like SAM-binding methyltransferase superfamily. RNA methyltransferase TrmH family.</text>
</comment>
<dbReference type="GO" id="GO:0160206">
    <property type="term" value="F:tRNA (cytidine(32)/uridine(32)-2'-O)-methyltransferase activity"/>
    <property type="evidence" value="ECO:0007669"/>
    <property type="project" value="UniProtKB-EC"/>
</dbReference>
<comment type="function">
    <text evidence="5">Catalyzes the formation of 2'O-methylated cytidine (Cm32) or 2'O-methylated uridine (Um32) at position 32 in tRNA.</text>
</comment>
<dbReference type="Pfam" id="PF00588">
    <property type="entry name" value="SpoU_methylase"/>
    <property type="match status" value="1"/>
</dbReference>
<dbReference type="Gene3D" id="3.40.1280.10">
    <property type="match status" value="1"/>
</dbReference>
<evidence type="ECO:0000256" key="2">
    <source>
        <dbReference type="ARBA" id="ARBA00022603"/>
    </source>
</evidence>
<comment type="subcellular location">
    <subcellularLocation>
        <location evidence="5">Cytoplasm</location>
    </subcellularLocation>
</comment>
<dbReference type="InterPro" id="IPR001537">
    <property type="entry name" value="SpoU_MeTrfase"/>
</dbReference>
<accession>F6CRU3</accession>
<dbReference type="CDD" id="cd18093">
    <property type="entry name" value="SpoU-like_TrmJ"/>
    <property type="match status" value="1"/>
</dbReference>
<evidence type="ECO:0000313" key="8">
    <source>
        <dbReference type="EMBL" id="AEF54946.1"/>
    </source>
</evidence>
<keyword evidence="5" id="KW-0819">tRNA processing</keyword>
<evidence type="ECO:0000256" key="3">
    <source>
        <dbReference type="ARBA" id="ARBA00022679"/>
    </source>
</evidence>
<dbReference type="PANTHER" id="PTHR42786:SF2">
    <property type="entry name" value="TRNA (CYTIDINE_URIDINE-2'-O-)-METHYLTRANSFERASE TRMJ"/>
    <property type="match status" value="1"/>
</dbReference>
<gene>
    <name evidence="5" type="primary">trmJ</name>
    <name evidence="8" type="ordered locus">Mar181_1908</name>
</gene>
<dbReference type="AlphaFoldDB" id="F6CRU3"/>
<keyword evidence="5" id="KW-0963">Cytoplasm</keyword>
<dbReference type="InterPro" id="IPR029026">
    <property type="entry name" value="tRNA_m1G_MTases_N"/>
</dbReference>
<evidence type="ECO:0000313" key="9">
    <source>
        <dbReference type="Proteomes" id="UP000009230"/>
    </source>
</evidence>
<dbReference type="GO" id="GO:0106339">
    <property type="term" value="F:tRNA (cytidine(32)-2'-O)-methyltransferase activity"/>
    <property type="evidence" value="ECO:0007669"/>
    <property type="project" value="RHEA"/>
</dbReference>
<dbReference type="HOGENOM" id="CLU_056931_0_1_6"/>
<name>F6CRU3_MARPP</name>
<dbReference type="FunFam" id="3.40.1280.10:FF:000006">
    <property type="entry name" value="Uncharacterized tRNA/rRNA methyltransferase HI_0380"/>
    <property type="match status" value="1"/>
</dbReference>
<dbReference type="STRING" id="491952.Mar181_1908"/>
<reference evidence="8 9" key="1">
    <citation type="journal article" date="2012" name="Stand. Genomic Sci.">
        <title>Complete genome sequence of Marinomonas posidonica type strain (IVIA-Po-181(T)).</title>
        <authorList>
            <person name="Lucas-Elio P."/>
            <person name="Goodwin L."/>
            <person name="Woyke T."/>
            <person name="Pitluck S."/>
            <person name="Nolan M."/>
            <person name="Kyrpides N.C."/>
            <person name="Detter J.C."/>
            <person name="Copeland A."/>
            <person name="Lu M."/>
            <person name="Bruce D."/>
            <person name="Detter C."/>
            <person name="Tapia R."/>
            <person name="Han S."/>
            <person name="Land M.L."/>
            <person name="Ivanova N."/>
            <person name="Mikhailova N."/>
            <person name="Johnston A.W."/>
            <person name="Sanchez-Amat A."/>
        </authorList>
    </citation>
    <scope>NUCLEOTIDE SEQUENCE [LARGE SCALE GENOMIC DNA]</scope>
    <source>
        <strain evidence="9">CECT 7376 / NCIMB 14433 / IVIA-Po-181</strain>
    </source>
</reference>
<dbReference type="eggNOG" id="COG0565">
    <property type="taxonomic scope" value="Bacteria"/>
</dbReference>
<feature type="region of interest" description="Disordered" evidence="6">
    <location>
        <begin position="239"/>
        <end position="264"/>
    </location>
</feature>
<keyword evidence="3" id="KW-0808">Transferase</keyword>
<dbReference type="NCBIfam" id="TIGR00050">
    <property type="entry name" value="rRNA_methyl_1"/>
    <property type="match status" value="1"/>
</dbReference>
<evidence type="ECO:0000259" key="7">
    <source>
        <dbReference type="Pfam" id="PF00588"/>
    </source>
</evidence>
<dbReference type="KEGG" id="mpc:Mar181_1908"/>
<dbReference type="PIRSF" id="PIRSF004808">
    <property type="entry name" value="LasT"/>
    <property type="match status" value="1"/>
</dbReference>
<dbReference type="InterPro" id="IPR004384">
    <property type="entry name" value="RNA_MeTrfase_TrmJ/LasT"/>
</dbReference>
<evidence type="ECO:0000256" key="1">
    <source>
        <dbReference type="ARBA" id="ARBA00007228"/>
    </source>
</evidence>
<evidence type="ECO:0000256" key="4">
    <source>
        <dbReference type="ARBA" id="ARBA00022691"/>
    </source>
</evidence>
<dbReference type="Proteomes" id="UP000009230">
    <property type="component" value="Chromosome"/>
</dbReference>
<evidence type="ECO:0000256" key="5">
    <source>
        <dbReference type="RuleBase" id="RU362024"/>
    </source>
</evidence>
<organism evidence="8 9">
    <name type="scientific">Marinomonas posidonica (strain CECT 7376 / NCIMB 14433 / IVIA-Po-181)</name>
    <dbReference type="NCBI Taxonomy" id="491952"/>
    <lineage>
        <taxon>Bacteria</taxon>
        <taxon>Pseudomonadati</taxon>
        <taxon>Pseudomonadota</taxon>
        <taxon>Gammaproteobacteria</taxon>
        <taxon>Oceanospirillales</taxon>
        <taxon>Oceanospirillaceae</taxon>
        <taxon>Marinomonas</taxon>
    </lineage>
</organism>
<dbReference type="SUPFAM" id="SSF75217">
    <property type="entry name" value="alpha/beta knot"/>
    <property type="match status" value="1"/>
</dbReference>
<evidence type="ECO:0000256" key="6">
    <source>
        <dbReference type="SAM" id="MobiDB-lite"/>
    </source>
</evidence>
<dbReference type="GO" id="GO:0005829">
    <property type="term" value="C:cytosol"/>
    <property type="evidence" value="ECO:0007669"/>
    <property type="project" value="TreeGrafter"/>
</dbReference>
<dbReference type="InterPro" id="IPR029028">
    <property type="entry name" value="Alpha/beta_knot_MTases"/>
</dbReference>
<keyword evidence="9" id="KW-1185">Reference proteome</keyword>
<keyword evidence="4 5" id="KW-0949">S-adenosyl-L-methionine</keyword>
<proteinExistence type="inferred from homology"/>
<dbReference type="GO" id="GO:0002128">
    <property type="term" value="P:tRNA nucleoside ribose methylation"/>
    <property type="evidence" value="ECO:0007669"/>
    <property type="project" value="TreeGrafter"/>
</dbReference>